<keyword evidence="2 5" id="KW-0489">Methyltransferase</keyword>
<feature type="binding site" evidence="6">
    <location>
        <position position="76"/>
    </location>
    <ligand>
        <name>S-adenosyl-L-methionine</name>
        <dbReference type="ChEBI" id="CHEBI:59789"/>
    </ligand>
</feature>
<dbReference type="Pfam" id="PF01739">
    <property type="entry name" value="CheR"/>
    <property type="match status" value="1"/>
</dbReference>
<dbReference type="InterPro" id="IPR050903">
    <property type="entry name" value="Bact_Chemotaxis_MeTrfase"/>
</dbReference>
<protein>
    <recommendedName>
        <fullName evidence="5">Chemotaxis protein methyltransferase</fullName>
        <ecNumber evidence="5">2.1.1.80</ecNumber>
    </recommendedName>
</protein>
<dbReference type="PIRSF" id="PIRSF000410">
    <property type="entry name" value="CheR"/>
    <property type="match status" value="1"/>
</dbReference>
<comment type="caution">
    <text evidence="8">The sequence shown here is derived from an EMBL/GenBank/DDBJ whole genome shotgun (WGS) entry which is preliminary data.</text>
</comment>
<dbReference type="PROSITE" id="PS50123">
    <property type="entry name" value="CHER"/>
    <property type="match status" value="1"/>
</dbReference>
<dbReference type="PANTHER" id="PTHR24422">
    <property type="entry name" value="CHEMOTAXIS PROTEIN METHYLTRANSFERASE"/>
    <property type="match status" value="1"/>
</dbReference>
<keyword evidence="3 5" id="KW-0808">Transferase</keyword>
<feature type="binding site" evidence="6">
    <location>
        <begin position="215"/>
        <end position="216"/>
    </location>
    <ligand>
        <name>S-adenosyl-L-methionine</name>
        <dbReference type="ChEBI" id="CHEBI:59789"/>
    </ligand>
</feature>
<evidence type="ECO:0000256" key="3">
    <source>
        <dbReference type="ARBA" id="ARBA00022679"/>
    </source>
</evidence>
<dbReference type="CDD" id="cd02440">
    <property type="entry name" value="AdoMet_MTases"/>
    <property type="match status" value="1"/>
</dbReference>
<dbReference type="InterPro" id="IPR029063">
    <property type="entry name" value="SAM-dependent_MTases_sf"/>
</dbReference>
<dbReference type="InterPro" id="IPR026024">
    <property type="entry name" value="Chemotaxis_MeTrfase_CheR"/>
</dbReference>
<keyword evidence="9" id="KW-1185">Reference proteome</keyword>
<dbReference type="GO" id="GO:0008983">
    <property type="term" value="F:protein-glutamate O-methyltransferase activity"/>
    <property type="evidence" value="ECO:0007669"/>
    <property type="project" value="UniProtKB-EC"/>
</dbReference>
<evidence type="ECO:0000256" key="5">
    <source>
        <dbReference type="PIRNR" id="PIRNR000410"/>
    </source>
</evidence>
<comment type="catalytic activity">
    <reaction evidence="1 5">
        <text>L-glutamyl-[protein] + S-adenosyl-L-methionine = [protein]-L-glutamate 5-O-methyl ester + S-adenosyl-L-homocysteine</text>
        <dbReference type="Rhea" id="RHEA:24452"/>
        <dbReference type="Rhea" id="RHEA-COMP:10208"/>
        <dbReference type="Rhea" id="RHEA-COMP:10311"/>
        <dbReference type="ChEBI" id="CHEBI:29973"/>
        <dbReference type="ChEBI" id="CHEBI:57856"/>
        <dbReference type="ChEBI" id="CHEBI:59789"/>
        <dbReference type="ChEBI" id="CHEBI:82795"/>
        <dbReference type="EC" id="2.1.1.80"/>
    </reaction>
</comment>
<dbReference type="SUPFAM" id="SSF53335">
    <property type="entry name" value="S-adenosyl-L-methionine-dependent methyltransferases"/>
    <property type="match status" value="1"/>
</dbReference>
<feature type="binding site" evidence="6">
    <location>
        <position position="139"/>
    </location>
    <ligand>
        <name>S-adenosyl-L-methionine</name>
        <dbReference type="ChEBI" id="CHEBI:59789"/>
    </ligand>
</feature>
<feature type="binding site" evidence="6">
    <location>
        <position position="78"/>
    </location>
    <ligand>
        <name>S-adenosyl-L-methionine</name>
        <dbReference type="ChEBI" id="CHEBI:59789"/>
    </ligand>
</feature>
<reference evidence="8 9" key="1">
    <citation type="submission" date="2020-08" db="EMBL/GenBank/DDBJ databases">
        <title>Genomic Encyclopedia of Type Strains, Phase IV (KMG-IV): sequencing the most valuable type-strain genomes for metagenomic binning, comparative biology and taxonomic classification.</title>
        <authorList>
            <person name="Goeker M."/>
        </authorList>
    </citation>
    <scope>NUCLEOTIDE SEQUENCE [LARGE SCALE GENOMIC DNA]</scope>
    <source>
        <strain evidence="8 9">DSM 23958</strain>
    </source>
</reference>
<evidence type="ECO:0000313" key="9">
    <source>
        <dbReference type="Proteomes" id="UP000554837"/>
    </source>
</evidence>
<keyword evidence="4 5" id="KW-0949">S-adenosyl-L-methionine</keyword>
<sequence length="269" mass="29971">MAQLQAATFAAITELFHRVSGIRLVESKQALVYGRLQKLALDHGQGADVEAFAQRLVRGQVSEALMVDLVDRLTTNETYFFREPQHFDDLRQRAQGAKSAREFLVWSGASSSGEEAYSIAMLLADCLGLNHPWSIWGTDLSTAMVESARQGLYSMERARNVPADYLRRFCLKGTQRYEGQLLMARELRAKTQFLGANLMQPLPGNLPAFDVIFLRNVLIYFDATAKAAIVRRVIEKLKPDGVLYTGHAESLTGLNLPLQAVAPAIYRHG</sequence>
<gene>
    <name evidence="8" type="ORF">HNQ51_002998</name>
</gene>
<comment type="function">
    <text evidence="5">Methylation of the membrane-bound methyl-accepting chemotaxis proteins (MCP) to form gamma-glutamyl methyl ester residues in MCP.</text>
</comment>
<dbReference type="InterPro" id="IPR022642">
    <property type="entry name" value="CheR_C"/>
</dbReference>
<proteinExistence type="predicted"/>
<feature type="binding site" evidence="6">
    <location>
        <begin position="197"/>
        <end position="198"/>
    </location>
    <ligand>
        <name>S-adenosyl-L-methionine</name>
        <dbReference type="ChEBI" id="CHEBI:59789"/>
    </ligand>
</feature>
<dbReference type="SMART" id="SM00138">
    <property type="entry name" value="MeTrc"/>
    <property type="match status" value="1"/>
</dbReference>
<dbReference type="RefSeq" id="WP_138855189.1">
    <property type="nucleotide sequence ID" value="NZ_CP040709.1"/>
</dbReference>
<dbReference type="Proteomes" id="UP000554837">
    <property type="component" value="Unassembled WGS sequence"/>
</dbReference>
<dbReference type="SUPFAM" id="SSF47757">
    <property type="entry name" value="Chemotaxis receptor methyltransferase CheR, N-terminal domain"/>
    <property type="match status" value="1"/>
</dbReference>
<dbReference type="InterPro" id="IPR000780">
    <property type="entry name" value="CheR_MeTrfase"/>
</dbReference>
<dbReference type="PANTHER" id="PTHR24422:SF26">
    <property type="entry name" value="CHEMOTAXIS PROTEIN METHYLTRANSFERASE"/>
    <property type="match status" value="1"/>
</dbReference>
<evidence type="ECO:0000256" key="1">
    <source>
        <dbReference type="ARBA" id="ARBA00001541"/>
    </source>
</evidence>
<evidence type="ECO:0000256" key="6">
    <source>
        <dbReference type="PIRSR" id="PIRSR000410-1"/>
    </source>
</evidence>
<dbReference type="GO" id="GO:0032259">
    <property type="term" value="P:methylation"/>
    <property type="evidence" value="ECO:0007669"/>
    <property type="project" value="UniProtKB-KW"/>
</dbReference>
<dbReference type="AlphaFoldDB" id="A0A840SB22"/>
<dbReference type="EC" id="2.1.1.80" evidence="5"/>
<dbReference type="OrthoDB" id="9816309at2"/>
<feature type="binding site" evidence="6">
    <location>
        <position position="82"/>
    </location>
    <ligand>
        <name>S-adenosyl-L-methionine</name>
        <dbReference type="ChEBI" id="CHEBI:59789"/>
    </ligand>
</feature>
<name>A0A840SB22_9BURK</name>
<dbReference type="InterPro" id="IPR036804">
    <property type="entry name" value="CheR_N_sf"/>
</dbReference>
<evidence type="ECO:0000313" key="8">
    <source>
        <dbReference type="EMBL" id="MBB5205671.1"/>
    </source>
</evidence>
<dbReference type="Gene3D" id="1.10.155.10">
    <property type="entry name" value="Chemotaxis receptor methyltransferase CheR, N-terminal domain"/>
    <property type="match status" value="1"/>
</dbReference>
<feature type="domain" description="CheR-type methyltransferase" evidence="7">
    <location>
        <begin position="1"/>
        <end position="269"/>
    </location>
</feature>
<dbReference type="PRINTS" id="PR00996">
    <property type="entry name" value="CHERMTFRASE"/>
</dbReference>
<evidence type="ECO:0000256" key="4">
    <source>
        <dbReference type="ARBA" id="ARBA00022691"/>
    </source>
</evidence>
<evidence type="ECO:0000256" key="2">
    <source>
        <dbReference type="ARBA" id="ARBA00022603"/>
    </source>
</evidence>
<dbReference type="Gene3D" id="3.40.50.150">
    <property type="entry name" value="Vaccinia Virus protein VP39"/>
    <property type="match status" value="1"/>
</dbReference>
<accession>A0A840SB22</accession>
<organism evidence="8 9">
    <name type="scientific">Inhella inkyongensis</name>
    <dbReference type="NCBI Taxonomy" id="392593"/>
    <lineage>
        <taxon>Bacteria</taxon>
        <taxon>Pseudomonadati</taxon>
        <taxon>Pseudomonadota</taxon>
        <taxon>Betaproteobacteria</taxon>
        <taxon>Burkholderiales</taxon>
        <taxon>Sphaerotilaceae</taxon>
        <taxon>Inhella</taxon>
    </lineage>
</organism>
<evidence type="ECO:0000259" key="7">
    <source>
        <dbReference type="PROSITE" id="PS50123"/>
    </source>
</evidence>
<dbReference type="EMBL" id="JACHHO010000005">
    <property type="protein sequence ID" value="MBB5205671.1"/>
    <property type="molecule type" value="Genomic_DNA"/>
</dbReference>
<feature type="binding site" evidence="6">
    <location>
        <position position="115"/>
    </location>
    <ligand>
        <name>S-adenosyl-L-methionine</name>
        <dbReference type="ChEBI" id="CHEBI:59789"/>
    </ligand>
</feature>